<feature type="transmembrane region" description="Helical" evidence="1">
    <location>
        <begin position="103"/>
        <end position="127"/>
    </location>
</feature>
<evidence type="ECO:0000256" key="1">
    <source>
        <dbReference type="SAM" id="Phobius"/>
    </source>
</evidence>
<keyword evidence="1" id="KW-0472">Membrane</keyword>
<sequence length="213" mass="23704">MDPFYQNIASFPTLFFTLILALCSVYWLVAVLGVVDLDILDLDVPEGDFDNATGANALAGFLLKLGLNGVPLTIIISFIALFGWFICYFAVHFSFPLIPDGFLEYIVGLPILIGSLYIAVLITAQVIKPLRPFFNSLNKNTVKNVLGQTAIVRSLRLDSDFGEVFLEDGGAGLIFKARTLNNETYKKGDRVVLLEFLKDRHVYRVISEAEFLK</sequence>
<protein>
    <submittedName>
        <fullName evidence="2">DUF1449 domain-containing protein</fullName>
    </submittedName>
</protein>
<evidence type="ECO:0000313" key="3">
    <source>
        <dbReference type="Proteomes" id="UP000227088"/>
    </source>
</evidence>
<dbReference type="AlphaFoldDB" id="A0A1Y5I0F9"/>
<gene>
    <name evidence="2" type="ORF">A9R00_04485</name>
</gene>
<keyword evidence="1" id="KW-0812">Transmembrane</keyword>
<feature type="transmembrane region" description="Helical" evidence="1">
    <location>
        <begin position="12"/>
        <end position="35"/>
    </location>
</feature>
<keyword evidence="1" id="KW-1133">Transmembrane helix</keyword>
<dbReference type="EMBL" id="MABE01000260">
    <property type="protein sequence ID" value="OUS40742.1"/>
    <property type="molecule type" value="Genomic_DNA"/>
</dbReference>
<name>A0A1Y5I0F9_OLEAN</name>
<dbReference type="Proteomes" id="UP000227088">
    <property type="component" value="Unassembled WGS sequence"/>
</dbReference>
<reference evidence="3" key="1">
    <citation type="journal article" date="2017" name="Proc. Natl. Acad. Sci. U.S.A.">
        <title>Simulation of Deepwater Horizon oil plume reveals substrate specialization within a complex community of hydrocarbon degraders.</title>
        <authorList>
            <person name="Hu P."/>
            <person name="Dubinsky E.A."/>
            <person name="Probst A.J."/>
            <person name="Wang J."/>
            <person name="Sieber C.M.K."/>
            <person name="Tom L.M."/>
            <person name="Gardinali P."/>
            <person name="Banfield J.F."/>
            <person name="Atlas R.M."/>
            <person name="Andersen G.L."/>
        </authorList>
    </citation>
    <scope>NUCLEOTIDE SEQUENCE [LARGE SCALE GENOMIC DNA]</scope>
</reference>
<proteinExistence type="predicted"/>
<evidence type="ECO:0000313" key="2">
    <source>
        <dbReference type="EMBL" id="OUS40742.1"/>
    </source>
</evidence>
<feature type="transmembrane region" description="Helical" evidence="1">
    <location>
        <begin position="70"/>
        <end position="91"/>
    </location>
</feature>
<comment type="caution">
    <text evidence="2">The sequence shown here is derived from an EMBL/GenBank/DDBJ whole genome shotgun (WGS) entry which is preliminary data.</text>
</comment>
<organism evidence="2 3">
    <name type="scientific">Oleispira antarctica</name>
    <dbReference type="NCBI Taxonomy" id="188908"/>
    <lineage>
        <taxon>Bacteria</taxon>
        <taxon>Pseudomonadati</taxon>
        <taxon>Pseudomonadota</taxon>
        <taxon>Gammaproteobacteria</taxon>
        <taxon>Oceanospirillales</taxon>
        <taxon>Oceanospirillaceae</taxon>
        <taxon>Oleispira</taxon>
    </lineage>
</organism>
<accession>A0A1Y5I0F9</accession>